<feature type="region of interest" description="Disordered" evidence="1">
    <location>
        <begin position="1"/>
        <end position="30"/>
    </location>
</feature>
<organism evidence="2 3">
    <name type="scientific">Lithospermum erythrorhizon</name>
    <name type="common">Purple gromwell</name>
    <name type="synonym">Lithospermum officinale var. erythrorhizon</name>
    <dbReference type="NCBI Taxonomy" id="34254"/>
    <lineage>
        <taxon>Eukaryota</taxon>
        <taxon>Viridiplantae</taxon>
        <taxon>Streptophyta</taxon>
        <taxon>Embryophyta</taxon>
        <taxon>Tracheophyta</taxon>
        <taxon>Spermatophyta</taxon>
        <taxon>Magnoliopsida</taxon>
        <taxon>eudicotyledons</taxon>
        <taxon>Gunneridae</taxon>
        <taxon>Pentapetalae</taxon>
        <taxon>asterids</taxon>
        <taxon>lamiids</taxon>
        <taxon>Boraginales</taxon>
        <taxon>Boraginaceae</taxon>
        <taxon>Boraginoideae</taxon>
        <taxon>Lithospermeae</taxon>
        <taxon>Lithospermum</taxon>
    </lineage>
</organism>
<dbReference type="Proteomes" id="UP001454036">
    <property type="component" value="Unassembled WGS sequence"/>
</dbReference>
<comment type="caution">
    <text evidence="2">The sequence shown here is derived from an EMBL/GenBank/DDBJ whole genome shotgun (WGS) entry which is preliminary data.</text>
</comment>
<proteinExistence type="predicted"/>
<evidence type="ECO:0000256" key="1">
    <source>
        <dbReference type="SAM" id="MobiDB-lite"/>
    </source>
</evidence>
<protein>
    <submittedName>
        <fullName evidence="2">Uncharacterized protein</fullName>
    </submittedName>
</protein>
<dbReference type="AlphaFoldDB" id="A0AAV3RZE2"/>
<dbReference type="EMBL" id="BAABME010013002">
    <property type="protein sequence ID" value="GAA0185727.1"/>
    <property type="molecule type" value="Genomic_DNA"/>
</dbReference>
<name>A0AAV3RZE2_LITER</name>
<feature type="compositionally biased region" description="Basic and acidic residues" evidence="1">
    <location>
        <begin position="1"/>
        <end position="10"/>
    </location>
</feature>
<feature type="compositionally biased region" description="Low complexity" evidence="1">
    <location>
        <begin position="20"/>
        <end position="30"/>
    </location>
</feature>
<sequence>MVRIKQDEIGPRPSILGPHPSNQSRILSNSSSPISFNTDVAIDFSKSFSQSNIDSSNLTKVYCPSSNKRSPLGLDFSDEDLYFRGPRPHKKRRWSTIEMLDIVDARVDVQVLEKVNNMNMFVEAIRPQKRVWDCGDSTNEMLV</sequence>
<accession>A0AAV3RZE2</accession>
<keyword evidence="3" id="KW-1185">Reference proteome</keyword>
<evidence type="ECO:0000313" key="3">
    <source>
        <dbReference type="Proteomes" id="UP001454036"/>
    </source>
</evidence>
<evidence type="ECO:0000313" key="2">
    <source>
        <dbReference type="EMBL" id="GAA0185727.1"/>
    </source>
</evidence>
<reference evidence="2 3" key="1">
    <citation type="submission" date="2024-01" db="EMBL/GenBank/DDBJ databases">
        <title>The complete chloroplast genome sequence of Lithospermum erythrorhizon: insights into the phylogenetic relationship among Boraginaceae species and the maternal lineages of purple gromwells.</title>
        <authorList>
            <person name="Okada T."/>
            <person name="Watanabe K."/>
        </authorList>
    </citation>
    <scope>NUCLEOTIDE SEQUENCE [LARGE SCALE GENOMIC DNA]</scope>
</reference>
<gene>
    <name evidence="2" type="ORF">LIER_33015</name>
</gene>